<accession>G6XI36</accession>
<dbReference type="STRING" id="1088869.GMO_12460"/>
<protein>
    <recommendedName>
        <fullName evidence="3">DUF2252 domain-containing protein</fullName>
    </recommendedName>
</protein>
<dbReference type="PANTHER" id="PTHR39441">
    <property type="entry name" value="DUF2252 DOMAIN-CONTAINING PROTEIN"/>
    <property type="match status" value="1"/>
</dbReference>
<dbReference type="EMBL" id="AGQV01000002">
    <property type="protein sequence ID" value="EHH68476.1"/>
    <property type="molecule type" value="Genomic_DNA"/>
</dbReference>
<comment type="caution">
    <text evidence="1">The sequence shown here is derived from an EMBL/GenBank/DDBJ whole genome shotgun (WGS) entry which is preliminary data.</text>
</comment>
<dbReference type="PANTHER" id="PTHR39441:SF1">
    <property type="entry name" value="DUF2252 DOMAIN-CONTAINING PROTEIN"/>
    <property type="match status" value="1"/>
</dbReference>
<evidence type="ECO:0000313" key="2">
    <source>
        <dbReference type="Proteomes" id="UP000004949"/>
    </source>
</evidence>
<dbReference type="eggNOG" id="COG4320">
    <property type="taxonomic scope" value="Bacteria"/>
</dbReference>
<dbReference type="InterPro" id="IPR018721">
    <property type="entry name" value="DUF2252"/>
</dbReference>
<proteinExistence type="predicted"/>
<dbReference type="RefSeq" id="WP_008851393.1">
    <property type="nucleotide sequence ID" value="NZ_AGQV01000002.1"/>
</dbReference>
<dbReference type="OrthoDB" id="1491115at2"/>
<name>G6XI36_9PROT</name>
<keyword evidence="2" id="KW-1185">Reference proteome</keyword>
<evidence type="ECO:0000313" key="1">
    <source>
        <dbReference type="EMBL" id="EHH68476.1"/>
    </source>
</evidence>
<dbReference type="Pfam" id="PF10009">
    <property type="entry name" value="DUF2252"/>
    <property type="match status" value="1"/>
</dbReference>
<dbReference type="PATRIC" id="fig|1088869.3.peg.1250"/>
<sequence length="460" mass="50446">MASLTPSVPVRSRQTRYAAGMALRKTVPRSSHAPWTPTAKRADPVSILLKQGTTRISTLLPIRHQRMKASPLAFLRGAAAVMAADLATTPTTGLRVQACGDCHLNNFGCYPSPEGIPVFDINDFDETAPAPFEWDLKRLVTSLVLAGREASLPEKACQQLAVSASEQYVAEIHRLATMPPLQAWNERIDVRAIISGIGGHKTRDRMRRQLDRQLGAISNQFGMIDPSSARQLKEKPPFVRRLPENNDIVRDAFGLYVAQLPPERRIVLERYALQDVIFKVVGVGSVGTFCALGLFTTGDNDPLILQIKEAQTSVLEPYAGVVPFANHGQRVVVGQRIMQATSDAFLGWTHTDGKRTTKQVGKTAGGGRDFYVRQTKDSRLALIGEKIEDDLLPEYAELCGRTLGRAHGRSADLAVLSGYLGRGRSFSAAIAEFATHYADQSEQDWRAFVQAIAEKRVSCA</sequence>
<gene>
    <name evidence="1" type="ORF">GMO_12460</name>
</gene>
<evidence type="ECO:0008006" key="3">
    <source>
        <dbReference type="Google" id="ProtNLM"/>
    </source>
</evidence>
<reference evidence="1 2" key="1">
    <citation type="submission" date="2011-10" db="EMBL/GenBank/DDBJ databases">
        <title>Genome sequence of Gluconobacter morbifer G707, isolated from Drosophila gut.</title>
        <authorList>
            <person name="Lee W.-J."/>
            <person name="Kim E.-K."/>
        </authorList>
    </citation>
    <scope>NUCLEOTIDE SEQUENCE [LARGE SCALE GENOMIC DNA]</scope>
    <source>
        <strain evidence="1 2">G707</strain>
    </source>
</reference>
<dbReference type="AlphaFoldDB" id="G6XI36"/>
<organism evidence="1 2">
    <name type="scientific">Gluconobacter morbifer G707</name>
    <dbReference type="NCBI Taxonomy" id="1088869"/>
    <lineage>
        <taxon>Bacteria</taxon>
        <taxon>Pseudomonadati</taxon>
        <taxon>Pseudomonadota</taxon>
        <taxon>Alphaproteobacteria</taxon>
        <taxon>Acetobacterales</taxon>
        <taxon>Acetobacteraceae</taxon>
        <taxon>Gluconobacter</taxon>
    </lineage>
</organism>
<dbReference type="Proteomes" id="UP000004949">
    <property type="component" value="Unassembled WGS sequence"/>
</dbReference>